<dbReference type="Gene3D" id="1.10.8.60">
    <property type="match status" value="1"/>
</dbReference>
<comment type="caution">
    <text evidence="4">The sequence shown here is derived from an EMBL/GenBank/DDBJ whole genome shotgun (WGS) entry which is preliminary data.</text>
</comment>
<accession>A0A427BBP1</accession>
<gene>
    <name evidence="4" type="ORF">B296_00002821</name>
</gene>
<sequence length="76" mass="8780">MKILRVLLSQEKLEPDFRFNELAIATEGYSGSDLKNLCIAAAYRPVEELLEVEKEVVILSSIFSSRIFCFLFQLFF</sequence>
<dbReference type="InterPro" id="IPR041569">
    <property type="entry name" value="AAA_lid_3"/>
</dbReference>
<organism evidence="4 5">
    <name type="scientific">Ensete ventricosum</name>
    <name type="common">Abyssinian banana</name>
    <name type="synonym">Musa ensete</name>
    <dbReference type="NCBI Taxonomy" id="4639"/>
    <lineage>
        <taxon>Eukaryota</taxon>
        <taxon>Viridiplantae</taxon>
        <taxon>Streptophyta</taxon>
        <taxon>Embryophyta</taxon>
        <taxon>Tracheophyta</taxon>
        <taxon>Spermatophyta</taxon>
        <taxon>Magnoliopsida</taxon>
        <taxon>Liliopsida</taxon>
        <taxon>Zingiberales</taxon>
        <taxon>Musaceae</taxon>
        <taxon>Ensete</taxon>
    </lineage>
</organism>
<dbReference type="AlphaFoldDB" id="A0A427BBP1"/>
<reference evidence="4 5" key="1">
    <citation type="journal article" date="2014" name="Agronomy (Basel)">
        <title>A Draft Genome Sequence for Ensete ventricosum, the Drought-Tolerant Tree Against Hunger.</title>
        <authorList>
            <person name="Harrison J."/>
            <person name="Moore K.A."/>
            <person name="Paszkiewicz K."/>
            <person name="Jones T."/>
            <person name="Grant M."/>
            <person name="Ambacheew D."/>
            <person name="Muzemil S."/>
            <person name="Studholme D.J."/>
        </authorList>
    </citation>
    <scope>NUCLEOTIDE SEQUENCE [LARGE SCALE GENOMIC DNA]</scope>
</reference>
<dbReference type="PANTHER" id="PTHR45644">
    <property type="entry name" value="AAA ATPASE, PUTATIVE (AFU_ORTHOLOGUE AFUA_2G12920)-RELATED-RELATED"/>
    <property type="match status" value="1"/>
</dbReference>
<evidence type="ECO:0000313" key="4">
    <source>
        <dbReference type="EMBL" id="RRT85899.1"/>
    </source>
</evidence>
<dbReference type="Pfam" id="PF17862">
    <property type="entry name" value="AAA_lid_3"/>
    <property type="match status" value="1"/>
</dbReference>
<dbReference type="EMBL" id="AMZH03000045">
    <property type="protein sequence ID" value="RRT85899.1"/>
    <property type="molecule type" value="Genomic_DNA"/>
</dbReference>
<keyword evidence="2" id="KW-0067">ATP-binding</keyword>
<proteinExistence type="predicted"/>
<evidence type="ECO:0000259" key="3">
    <source>
        <dbReference type="Pfam" id="PF17862"/>
    </source>
</evidence>
<feature type="domain" description="AAA ATPase AAA+ lid" evidence="3">
    <location>
        <begin position="16"/>
        <end position="52"/>
    </location>
</feature>
<protein>
    <recommendedName>
        <fullName evidence="3">AAA ATPase AAA+ lid domain-containing protein</fullName>
    </recommendedName>
</protein>
<dbReference type="Proteomes" id="UP000287651">
    <property type="component" value="Unassembled WGS sequence"/>
</dbReference>
<keyword evidence="1" id="KW-0547">Nucleotide-binding</keyword>
<evidence type="ECO:0000313" key="5">
    <source>
        <dbReference type="Proteomes" id="UP000287651"/>
    </source>
</evidence>
<evidence type="ECO:0000256" key="2">
    <source>
        <dbReference type="ARBA" id="ARBA00022840"/>
    </source>
</evidence>
<name>A0A427BBP1_ENSVE</name>
<dbReference type="PANTHER" id="PTHR45644:SF56">
    <property type="entry name" value="AAA ATPASE, PUTATIVE (AFU_ORTHOLOGUE AFUA_2G12920)-RELATED"/>
    <property type="match status" value="1"/>
</dbReference>
<dbReference type="InterPro" id="IPR051701">
    <property type="entry name" value="Mito_OM_Translocase_MSP1"/>
</dbReference>
<dbReference type="GO" id="GO:0005741">
    <property type="term" value="C:mitochondrial outer membrane"/>
    <property type="evidence" value="ECO:0007669"/>
    <property type="project" value="TreeGrafter"/>
</dbReference>
<evidence type="ECO:0000256" key="1">
    <source>
        <dbReference type="ARBA" id="ARBA00022741"/>
    </source>
</evidence>
<dbReference type="GO" id="GO:0005524">
    <property type="term" value="F:ATP binding"/>
    <property type="evidence" value="ECO:0007669"/>
    <property type="project" value="UniProtKB-KW"/>
</dbReference>